<gene>
    <name evidence="1" type="ORF">B0H17DRAFT_1178173</name>
</gene>
<comment type="caution">
    <text evidence="1">The sequence shown here is derived from an EMBL/GenBank/DDBJ whole genome shotgun (WGS) entry which is preliminary data.</text>
</comment>
<dbReference type="EMBL" id="JARKIE010000037">
    <property type="protein sequence ID" value="KAJ7695690.1"/>
    <property type="molecule type" value="Genomic_DNA"/>
</dbReference>
<sequence>MSAAFAQLSESTSYLDKLLTNARKRLVESSDSENGYTKTVAVSDLTWHRIGNFGDQVVSVAAAEKTKKAVEEHLQDSSKPEATAPPPFVFSTIVFITYEDFYGDPATNWRTPSPIAQKLSDAKLTFTGKAPADPVLAKDFHDSRAKLEKIFELAKTSVAHTRQGVIITPPGQALCDRKLRFTHRLFEKVEEGDEDDPKFPPEFKIQQWPVQTEEAIRALAEIKCTHRVIPLQAYDATPEGQIIRPVAYKEQLRGALAQIKFTLSHWDIRKDRRDVFAADVVHIRILNPPANYPATPNKKRMFSAVDTLSGDISPKKARAGPSV</sequence>
<evidence type="ECO:0000313" key="1">
    <source>
        <dbReference type="EMBL" id="KAJ7695690.1"/>
    </source>
</evidence>
<dbReference type="AlphaFoldDB" id="A0AAD7DR20"/>
<proteinExistence type="predicted"/>
<dbReference type="Proteomes" id="UP001221757">
    <property type="component" value="Unassembled WGS sequence"/>
</dbReference>
<keyword evidence="2" id="KW-1185">Reference proteome</keyword>
<organism evidence="1 2">
    <name type="scientific">Mycena rosella</name>
    <name type="common">Pink bonnet</name>
    <name type="synonym">Agaricus rosellus</name>
    <dbReference type="NCBI Taxonomy" id="1033263"/>
    <lineage>
        <taxon>Eukaryota</taxon>
        <taxon>Fungi</taxon>
        <taxon>Dikarya</taxon>
        <taxon>Basidiomycota</taxon>
        <taxon>Agaricomycotina</taxon>
        <taxon>Agaricomycetes</taxon>
        <taxon>Agaricomycetidae</taxon>
        <taxon>Agaricales</taxon>
        <taxon>Marasmiineae</taxon>
        <taxon>Mycenaceae</taxon>
        <taxon>Mycena</taxon>
    </lineage>
</organism>
<accession>A0AAD7DR20</accession>
<name>A0AAD7DR20_MYCRO</name>
<reference evidence="1" key="1">
    <citation type="submission" date="2023-03" db="EMBL/GenBank/DDBJ databases">
        <title>Massive genome expansion in bonnet fungi (Mycena s.s.) driven by repeated elements and novel gene families across ecological guilds.</title>
        <authorList>
            <consortium name="Lawrence Berkeley National Laboratory"/>
            <person name="Harder C.B."/>
            <person name="Miyauchi S."/>
            <person name="Viragh M."/>
            <person name="Kuo A."/>
            <person name="Thoen E."/>
            <person name="Andreopoulos B."/>
            <person name="Lu D."/>
            <person name="Skrede I."/>
            <person name="Drula E."/>
            <person name="Henrissat B."/>
            <person name="Morin E."/>
            <person name="Kohler A."/>
            <person name="Barry K."/>
            <person name="LaButti K."/>
            <person name="Morin E."/>
            <person name="Salamov A."/>
            <person name="Lipzen A."/>
            <person name="Mereny Z."/>
            <person name="Hegedus B."/>
            <person name="Baldrian P."/>
            <person name="Stursova M."/>
            <person name="Weitz H."/>
            <person name="Taylor A."/>
            <person name="Grigoriev I.V."/>
            <person name="Nagy L.G."/>
            <person name="Martin F."/>
            <person name="Kauserud H."/>
        </authorList>
    </citation>
    <scope>NUCLEOTIDE SEQUENCE</scope>
    <source>
        <strain evidence="1">CBHHK067</strain>
    </source>
</reference>
<protein>
    <submittedName>
        <fullName evidence="1">Uncharacterized protein</fullName>
    </submittedName>
</protein>
<evidence type="ECO:0000313" key="2">
    <source>
        <dbReference type="Proteomes" id="UP001221757"/>
    </source>
</evidence>